<keyword evidence="2" id="KW-0255">Endonuclease</keyword>
<dbReference type="GO" id="GO:0008270">
    <property type="term" value="F:zinc ion binding"/>
    <property type="evidence" value="ECO:0007669"/>
    <property type="project" value="InterPro"/>
</dbReference>
<keyword evidence="2" id="KW-0540">Nuclease</keyword>
<organism evidence="2 3">
    <name type="scientific">Vagococcus martis</name>
    <dbReference type="NCBI Taxonomy" id="1768210"/>
    <lineage>
        <taxon>Bacteria</taxon>
        <taxon>Bacillati</taxon>
        <taxon>Bacillota</taxon>
        <taxon>Bacilli</taxon>
        <taxon>Lactobacillales</taxon>
        <taxon>Enterococcaceae</taxon>
        <taxon>Vagococcus</taxon>
    </lineage>
</organism>
<name>A0A1V4DIM4_9ENTE</name>
<dbReference type="AlphaFoldDB" id="A0A1V4DIM4"/>
<sequence length="128" mass="15732">MSIKKQCNHAGCRELVPFNEKYCQKHQKTVKRVYKKDYHERKANEGRYFAFYRSKAWRKLSYTYRLNHPVCEECLSHGIIVKSDMVDHMEEIRDNWDRRYDETNLRALCWSCHNTKTARERKRRELNQ</sequence>
<gene>
    <name evidence="2" type="ORF">BW731_08630</name>
</gene>
<protein>
    <submittedName>
        <fullName evidence="2">Endonuclease</fullName>
    </submittedName>
</protein>
<dbReference type="GO" id="GO:0004519">
    <property type="term" value="F:endonuclease activity"/>
    <property type="evidence" value="ECO:0007669"/>
    <property type="project" value="UniProtKB-KW"/>
</dbReference>
<comment type="caution">
    <text evidence="2">The sequence shown here is derived from an EMBL/GenBank/DDBJ whole genome shotgun (WGS) entry which is preliminary data.</text>
</comment>
<evidence type="ECO:0000259" key="1">
    <source>
        <dbReference type="Pfam" id="PF01844"/>
    </source>
</evidence>
<dbReference type="Gene3D" id="1.10.30.50">
    <property type="match status" value="1"/>
</dbReference>
<keyword evidence="2" id="KW-0378">Hydrolase</keyword>
<dbReference type="GO" id="GO:0003676">
    <property type="term" value="F:nucleic acid binding"/>
    <property type="evidence" value="ECO:0007669"/>
    <property type="project" value="InterPro"/>
</dbReference>
<dbReference type="EMBL" id="MVAB01000001">
    <property type="protein sequence ID" value="OPF88232.1"/>
    <property type="molecule type" value="Genomic_DNA"/>
</dbReference>
<dbReference type="InterPro" id="IPR002711">
    <property type="entry name" value="HNH"/>
</dbReference>
<dbReference type="Pfam" id="PF01844">
    <property type="entry name" value="HNH"/>
    <property type="match status" value="1"/>
</dbReference>
<accession>A0A1V4DIM4</accession>
<feature type="domain" description="HNH" evidence="1">
    <location>
        <begin position="71"/>
        <end position="119"/>
    </location>
</feature>
<dbReference type="RefSeq" id="WP_079347345.1">
    <property type="nucleotide sequence ID" value="NZ_MVAB01000001.1"/>
</dbReference>
<dbReference type="Proteomes" id="UP000189970">
    <property type="component" value="Unassembled WGS sequence"/>
</dbReference>
<proteinExistence type="predicted"/>
<keyword evidence="3" id="KW-1185">Reference proteome</keyword>
<evidence type="ECO:0000313" key="3">
    <source>
        <dbReference type="Proteomes" id="UP000189970"/>
    </source>
</evidence>
<reference evidence="2 3" key="1">
    <citation type="submission" date="2017-02" db="EMBL/GenBank/DDBJ databases">
        <title>Vagococcus cremeus sp. nov., isolated from the small intestine of a marten, Martes flavigula.</title>
        <authorList>
            <person name="Tak E.J."/>
            <person name="Bae J.-W."/>
        </authorList>
    </citation>
    <scope>NUCLEOTIDE SEQUENCE [LARGE SCALE GENOMIC DNA]</scope>
    <source>
        <strain evidence="2 3">D7T301</strain>
    </source>
</reference>
<evidence type="ECO:0000313" key="2">
    <source>
        <dbReference type="EMBL" id="OPF88232.1"/>
    </source>
</evidence>